<evidence type="ECO:0000313" key="3">
    <source>
        <dbReference type="Proteomes" id="UP000594800"/>
    </source>
</evidence>
<dbReference type="Proteomes" id="UP000594800">
    <property type="component" value="Chromosome"/>
</dbReference>
<protein>
    <submittedName>
        <fullName evidence="2">Host attachment protein</fullName>
    </submittedName>
</protein>
<accession>A0A7S9LUI0</accession>
<feature type="region of interest" description="Disordered" evidence="1">
    <location>
        <begin position="37"/>
        <end position="72"/>
    </location>
</feature>
<dbReference type="EMBL" id="CP064942">
    <property type="protein sequence ID" value="QPH54990.1"/>
    <property type="molecule type" value="Genomic_DNA"/>
</dbReference>
<keyword evidence="3" id="KW-1185">Reference proteome</keyword>
<proteinExistence type="predicted"/>
<name>A0A7S9LUI0_9RHOB</name>
<dbReference type="InterPro" id="IPR041374">
    <property type="entry name" value="BaeRF_family12"/>
</dbReference>
<sequence>MKDFKLKPETWVVVADGEKALFMVNRGDAEYPNLDVIREEEQDNPPTREQAANRPGRFNDGPNVHRSAVDDTDWHQLEKERFAKDLADILYKQAHKGAFEALVIAADPSTLGELRKELHKEVADKVIGELDKDLTNHPIDEIEKMLRHVPVDNFDNDL</sequence>
<evidence type="ECO:0000256" key="1">
    <source>
        <dbReference type="SAM" id="MobiDB-lite"/>
    </source>
</evidence>
<dbReference type="KEGG" id="poz:I0K15_04350"/>
<organism evidence="2 3">
    <name type="scientific">Pontivivens ytuae</name>
    <dbReference type="NCBI Taxonomy" id="2789856"/>
    <lineage>
        <taxon>Bacteria</taxon>
        <taxon>Pseudomonadati</taxon>
        <taxon>Pseudomonadota</taxon>
        <taxon>Alphaproteobacteria</taxon>
        <taxon>Rhodobacterales</taxon>
        <taxon>Paracoccaceae</taxon>
        <taxon>Pontivivens</taxon>
    </lineage>
</organism>
<dbReference type="Pfam" id="PF18856">
    <property type="entry name" value="baeRF_family12"/>
    <property type="match status" value="1"/>
</dbReference>
<gene>
    <name evidence="2" type="ORF">I0K15_04350</name>
</gene>
<reference evidence="2 3" key="1">
    <citation type="submission" date="2020-11" db="EMBL/GenBank/DDBJ databases">
        <title>Description of Pontivivens ytuae sp. nov. isolated from deep sea sediment of Mariana Trench.</title>
        <authorList>
            <person name="Wang Z."/>
            <person name="Sun Q.-L."/>
            <person name="Xu X.-D."/>
            <person name="Tang Y.-Z."/>
            <person name="Zhang J."/>
        </authorList>
    </citation>
    <scope>NUCLEOTIDE SEQUENCE [LARGE SCALE GENOMIC DNA]</scope>
    <source>
        <strain evidence="2 3">MT2928</strain>
    </source>
</reference>
<dbReference type="AlphaFoldDB" id="A0A7S9LUI0"/>
<evidence type="ECO:0000313" key="2">
    <source>
        <dbReference type="EMBL" id="QPH54990.1"/>
    </source>
</evidence>
<dbReference type="RefSeq" id="WP_196104190.1">
    <property type="nucleotide sequence ID" value="NZ_CP064942.1"/>
</dbReference>